<evidence type="ECO:0000313" key="1">
    <source>
        <dbReference type="EMBL" id="OIQ86495.1"/>
    </source>
</evidence>
<accession>A0A1J5R359</accession>
<proteinExistence type="predicted"/>
<name>A0A1J5R359_9ZZZZ</name>
<dbReference type="EMBL" id="MLJW01000476">
    <property type="protein sequence ID" value="OIQ86495.1"/>
    <property type="molecule type" value="Genomic_DNA"/>
</dbReference>
<gene>
    <name evidence="1" type="ORF">GALL_316470</name>
</gene>
<organism evidence="1">
    <name type="scientific">mine drainage metagenome</name>
    <dbReference type="NCBI Taxonomy" id="410659"/>
    <lineage>
        <taxon>unclassified sequences</taxon>
        <taxon>metagenomes</taxon>
        <taxon>ecological metagenomes</taxon>
    </lineage>
</organism>
<reference evidence="1" key="1">
    <citation type="submission" date="2016-10" db="EMBL/GenBank/DDBJ databases">
        <title>Sequence of Gallionella enrichment culture.</title>
        <authorList>
            <person name="Poehlein A."/>
            <person name="Muehling M."/>
            <person name="Daniel R."/>
        </authorList>
    </citation>
    <scope>NUCLEOTIDE SEQUENCE</scope>
</reference>
<protein>
    <submittedName>
        <fullName evidence="1">Uncharacterized protein</fullName>
    </submittedName>
</protein>
<dbReference type="AlphaFoldDB" id="A0A1J5R359"/>
<sequence>MTHRQRLDLAGSRGCWVVDCASGTKFLLDLDRGAVLREPALGRRLPWDGRFVRGAYLVDEVSGLPVISVGAQARWQLGVKFFIFTGRITRISPYRAPTCSAPGVGLTVARAVLV</sequence>
<comment type="caution">
    <text evidence="1">The sequence shown here is derived from an EMBL/GenBank/DDBJ whole genome shotgun (WGS) entry which is preliminary data.</text>
</comment>